<dbReference type="Gene3D" id="3.40.1190.10">
    <property type="entry name" value="Mur-like, catalytic domain"/>
    <property type="match status" value="1"/>
</dbReference>
<evidence type="ECO:0000256" key="4">
    <source>
        <dbReference type="ARBA" id="ARBA00022984"/>
    </source>
</evidence>
<dbReference type="SUPFAM" id="SSF53623">
    <property type="entry name" value="MurD-like peptide ligases, catalytic domain"/>
    <property type="match status" value="1"/>
</dbReference>
<comment type="similarity">
    <text evidence="1 7">Belongs to the MurCDEF family. MurE subfamily.</text>
</comment>
<dbReference type="InterPro" id="IPR035911">
    <property type="entry name" value="MurE/MurF_N"/>
</dbReference>
<evidence type="ECO:0000256" key="1">
    <source>
        <dbReference type="ARBA" id="ARBA00005898"/>
    </source>
</evidence>
<comment type="function">
    <text evidence="7">Catalyzes the addition of meso-diaminopimelic acid to the nucleotide precursor UDP-N-acetylmuramoyl-L-alanyl-D-glutamate (UMAG) in the biosynthesis of bacterial cell-wall peptidoglycan.</text>
</comment>
<dbReference type="AlphaFoldDB" id="A0A4P7XEZ2"/>
<dbReference type="InterPro" id="IPR004101">
    <property type="entry name" value="Mur_ligase_C"/>
</dbReference>
<feature type="binding site" evidence="7">
    <location>
        <begin position="157"/>
        <end position="158"/>
    </location>
    <ligand>
        <name>UDP-N-acetyl-alpha-D-muramoyl-L-alanyl-D-glutamate</name>
        <dbReference type="ChEBI" id="CHEBI:83900"/>
    </ligand>
</feature>
<evidence type="ECO:0000313" key="13">
    <source>
        <dbReference type="Proteomes" id="UP000298049"/>
    </source>
</evidence>
<dbReference type="Pfam" id="PF08245">
    <property type="entry name" value="Mur_ligase_M"/>
    <property type="match status" value="1"/>
</dbReference>
<dbReference type="KEGG" id="hmi:soil367_03870"/>
<feature type="binding site" evidence="7">
    <location>
        <position position="31"/>
    </location>
    <ligand>
        <name>UDP-N-acetyl-alpha-D-muramoyl-L-alanyl-D-glutamate</name>
        <dbReference type="ChEBI" id="CHEBI:83900"/>
    </ligand>
</feature>
<dbReference type="Proteomes" id="UP000298049">
    <property type="component" value="Chromosome"/>
</dbReference>
<dbReference type="InterPro" id="IPR000713">
    <property type="entry name" value="Mur_ligase_N"/>
</dbReference>
<keyword evidence="5 7" id="KW-0131">Cell cycle</keyword>
<keyword evidence="6 7" id="KW-0961">Cell wall biogenesis/degradation</keyword>
<feature type="binding site" evidence="7">
    <location>
        <begin position="411"/>
        <end position="414"/>
    </location>
    <ligand>
        <name>meso-2,6-diaminopimelate</name>
        <dbReference type="ChEBI" id="CHEBI:57791"/>
    </ligand>
</feature>
<accession>A0A4P7XEZ2</accession>
<feature type="binding site" evidence="7">
    <location>
        <position position="190"/>
    </location>
    <ligand>
        <name>UDP-N-acetyl-alpha-D-muramoyl-L-alanyl-D-glutamate</name>
        <dbReference type="ChEBI" id="CHEBI:83900"/>
    </ligand>
</feature>
<dbReference type="EMBL" id="CP031093">
    <property type="protein sequence ID" value="QCF25133.1"/>
    <property type="molecule type" value="Genomic_DNA"/>
</dbReference>
<dbReference type="Pfam" id="PF01225">
    <property type="entry name" value="Mur_ligase"/>
    <property type="match status" value="1"/>
</dbReference>
<comment type="subcellular location">
    <subcellularLocation>
        <location evidence="7 8">Cytoplasm</location>
    </subcellularLocation>
</comment>
<feature type="domain" description="Mur ligase central" evidence="11">
    <location>
        <begin position="113"/>
        <end position="316"/>
    </location>
</feature>
<dbReference type="InterPro" id="IPR013221">
    <property type="entry name" value="Mur_ligase_cen"/>
</dbReference>
<evidence type="ECO:0000256" key="5">
    <source>
        <dbReference type="ARBA" id="ARBA00023306"/>
    </source>
</evidence>
<dbReference type="Gene3D" id="3.90.190.20">
    <property type="entry name" value="Mur ligase, C-terminal domain"/>
    <property type="match status" value="1"/>
</dbReference>
<comment type="PTM">
    <text evidence="7">Carboxylation is probably crucial for Mg(2+) binding and, consequently, for the gamma-phosphate positioning of ATP.</text>
</comment>
<dbReference type="GO" id="GO:0009252">
    <property type="term" value="P:peptidoglycan biosynthetic process"/>
    <property type="evidence" value="ECO:0007669"/>
    <property type="project" value="UniProtKB-UniRule"/>
</dbReference>
<dbReference type="GO" id="GO:0008360">
    <property type="term" value="P:regulation of cell shape"/>
    <property type="evidence" value="ECO:0007669"/>
    <property type="project" value="UniProtKB-KW"/>
</dbReference>
<keyword evidence="4 7" id="KW-0573">Peptidoglycan synthesis</keyword>
<evidence type="ECO:0000259" key="10">
    <source>
        <dbReference type="Pfam" id="PF02875"/>
    </source>
</evidence>
<dbReference type="EC" id="6.3.2.13" evidence="7"/>
<feature type="binding site" evidence="7">
    <location>
        <begin position="115"/>
        <end position="121"/>
    </location>
    <ligand>
        <name>ATP</name>
        <dbReference type="ChEBI" id="CHEBI:30616"/>
    </ligand>
</feature>
<keyword evidence="13" id="KW-1185">Reference proteome</keyword>
<name>A0A4P7XEZ2_9ALTE</name>
<keyword evidence="7" id="KW-0963">Cytoplasm</keyword>
<dbReference type="Pfam" id="PF02875">
    <property type="entry name" value="Mur_ligase_C"/>
    <property type="match status" value="1"/>
</dbReference>
<keyword evidence="7" id="KW-0547">Nucleotide-binding</keyword>
<dbReference type="InterPro" id="IPR036565">
    <property type="entry name" value="Mur-like_cat_sf"/>
</dbReference>
<comment type="caution">
    <text evidence="7">Lacks conserved residue(s) required for the propagation of feature annotation.</text>
</comment>
<comment type="catalytic activity">
    <reaction evidence="7">
        <text>UDP-N-acetyl-alpha-D-muramoyl-L-alanyl-D-glutamate + meso-2,6-diaminopimelate + ATP = UDP-N-acetyl-alpha-D-muramoyl-L-alanyl-gamma-D-glutamyl-meso-2,6-diaminopimelate + ADP + phosphate + H(+)</text>
        <dbReference type="Rhea" id="RHEA:23676"/>
        <dbReference type="ChEBI" id="CHEBI:15378"/>
        <dbReference type="ChEBI" id="CHEBI:30616"/>
        <dbReference type="ChEBI" id="CHEBI:43474"/>
        <dbReference type="ChEBI" id="CHEBI:57791"/>
        <dbReference type="ChEBI" id="CHEBI:83900"/>
        <dbReference type="ChEBI" id="CHEBI:83905"/>
        <dbReference type="ChEBI" id="CHEBI:456216"/>
        <dbReference type="EC" id="6.3.2.13"/>
    </reaction>
</comment>
<evidence type="ECO:0000256" key="7">
    <source>
        <dbReference type="HAMAP-Rule" id="MF_00208"/>
    </source>
</evidence>
<evidence type="ECO:0000256" key="6">
    <source>
        <dbReference type="ARBA" id="ARBA00023316"/>
    </source>
</evidence>
<feature type="binding site" evidence="7">
    <location>
        <position position="184"/>
    </location>
    <ligand>
        <name>UDP-N-acetyl-alpha-D-muramoyl-L-alanyl-D-glutamate</name>
        <dbReference type="ChEBI" id="CHEBI:83900"/>
    </ligand>
</feature>
<proteinExistence type="inferred from homology"/>
<keyword evidence="7" id="KW-0067">ATP-binding</keyword>
<dbReference type="InterPro" id="IPR005761">
    <property type="entry name" value="UDP-N-AcMur-Glu-dNH2Pim_ligase"/>
</dbReference>
<keyword evidence="2 7" id="KW-0132">Cell division</keyword>
<comment type="cofactor">
    <cofactor evidence="7">
        <name>Mg(2+)</name>
        <dbReference type="ChEBI" id="CHEBI:18420"/>
    </cofactor>
</comment>
<evidence type="ECO:0000313" key="12">
    <source>
        <dbReference type="EMBL" id="QCF25133.1"/>
    </source>
</evidence>
<feature type="domain" description="Mur ligase N-terminal catalytic" evidence="9">
    <location>
        <begin position="24"/>
        <end position="100"/>
    </location>
</feature>
<protein>
    <recommendedName>
        <fullName evidence="7">UDP-N-acetylmuramoyl-L-alanyl-D-glutamate--2,6-diaminopimelate ligase</fullName>
        <ecNumber evidence="7">6.3.2.13</ecNumber>
    </recommendedName>
    <alternativeName>
        <fullName evidence="7">Meso-A2pm-adding enzyme</fullName>
    </alternativeName>
    <alternativeName>
        <fullName evidence="7">Meso-diaminopimelate-adding enzyme</fullName>
    </alternativeName>
    <alternativeName>
        <fullName evidence="7">UDP-MurNAc-L-Ala-D-Glu:meso-diaminopimelate ligase</fullName>
    </alternativeName>
    <alternativeName>
        <fullName evidence="7">UDP-MurNAc-tripeptide synthetase</fullName>
    </alternativeName>
    <alternativeName>
        <fullName evidence="7">UDP-N-acetylmuramyl-tripeptide synthetase</fullName>
    </alternativeName>
</protein>
<keyword evidence="3 7" id="KW-0133">Cell shape</keyword>
<reference evidence="12 13" key="1">
    <citation type="submission" date="2018-07" db="EMBL/GenBank/DDBJ databases">
        <title>Marsedoiliclastica nanhaica gen. nov. sp. nov., a novel marine hydrocarbonoclastic bacterium isolated from an in-situ enriched hydrocarbon-degrading consortium in deep-sea sediment.</title>
        <authorList>
            <person name="Dong C."/>
            <person name="Ma T."/>
            <person name="Liu R."/>
            <person name="Shao Z."/>
        </authorList>
    </citation>
    <scope>NUCLEOTIDE SEQUENCE [LARGE SCALE GENOMIC DNA]</scope>
    <source>
        <strain evidence="13">soil36-7</strain>
    </source>
</reference>
<evidence type="ECO:0000259" key="9">
    <source>
        <dbReference type="Pfam" id="PF01225"/>
    </source>
</evidence>
<evidence type="ECO:0000256" key="8">
    <source>
        <dbReference type="RuleBase" id="RU004135"/>
    </source>
</evidence>
<dbReference type="GO" id="GO:0005737">
    <property type="term" value="C:cytoplasm"/>
    <property type="evidence" value="ECO:0007669"/>
    <property type="project" value="UniProtKB-SubCell"/>
</dbReference>
<feature type="binding site" evidence="7">
    <location>
        <position position="462"/>
    </location>
    <ligand>
        <name>meso-2,6-diaminopimelate</name>
        <dbReference type="ChEBI" id="CHEBI:57791"/>
    </ligand>
</feature>
<evidence type="ECO:0000259" key="11">
    <source>
        <dbReference type="Pfam" id="PF08245"/>
    </source>
</evidence>
<organism evidence="12 13">
    <name type="scientific">Hydrocarboniclastica marina</name>
    <dbReference type="NCBI Taxonomy" id="2259620"/>
    <lineage>
        <taxon>Bacteria</taxon>
        <taxon>Pseudomonadati</taxon>
        <taxon>Pseudomonadota</taxon>
        <taxon>Gammaproteobacteria</taxon>
        <taxon>Alteromonadales</taxon>
        <taxon>Alteromonadaceae</taxon>
        <taxon>Hydrocarboniclastica</taxon>
    </lineage>
</organism>
<dbReference type="GO" id="GO:0051301">
    <property type="term" value="P:cell division"/>
    <property type="evidence" value="ECO:0007669"/>
    <property type="project" value="UniProtKB-KW"/>
</dbReference>
<keyword evidence="7" id="KW-0460">Magnesium</keyword>
<dbReference type="GO" id="GO:0005524">
    <property type="term" value="F:ATP binding"/>
    <property type="evidence" value="ECO:0007669"/>
    <property type="project" value="UniProtKB-UniRule"/>
</dbReference>
<feature type="binding site" evidence="7">
    <location>
        <position position="466"/>
    </location>
    <ligand>
        <name>meso-2,6-diaminopimelate</name>
        <dbReference type="ChEBI" id="CHEBI:57791"/>
    </ligand>
</feature>
<evidence type="ECO:0000256" key="3">
    <source>
        <dbReference type="ARBA" id="ARBA00022960"/>
    </source>
</evidence>
<feature type="domain" description="Mur ligase C-terminal" evidence="10">
    <location>
        <begin position="338"/>
        <end position="464"/>
    </location>
</feature>
<sequence length="498" mass="53036">MCVKPLSTLLAGFAEVPSVLNLAVHGLSADSRQLRAGDAFVALKGSAGDPWRYVAAAIERGAVAVLLETDGETGCSEQGSALVVKVPQLTQHQAALADRFFDAPSQALHVIGVTGTNGKSSVTRYIAEILNSGGLKTATLGTLGYGFSDSLAEASHTTPDVISVHRWLHVFKQQGASAVVMEVSSHALDQGRVAKVHFEGAVYTNLSRDHLDYHGTMEEYGAAKASLFTNTHLRFAIINADDQFGRELSEKVSQGCQVWRYTASADASAELRLRQLNLRQDGFDAVLETPSQTLPLSSNLLGQFNACNITAAVGAALALNIEPAVVAAAVKNISAPAGRLQRFSAEDGLRVVVDYAHSPAALETALNALAAHVKGNLWCVFGCGGDRDSGKRPLMGEIAERLANAVVLTDDNPRSEDPETIVQGILGGMSEQANVHIEHDRAAAIEYAVRQAGPEDLILVAGKGHETYQERDGQKRDFSDILTVQELINRRTARGILA</sequence>
<dbReference type="PANTHER" id="PTHR23135">
    <property type="entry name" value="MUR LIGASE FAMILY MEMBER"/>
    <property type="match status" value="1"/>
</dbReference>
<dbReference type="PANTHER" id="PTHR23135:SF4">
    <property type="entry name" value="UDP-N-ACETYLMURAMOYL-L-ALANYL-D-GLUTAMATE--2,6-DIAMINOPIMELATE LIGASE MURE HOMOLOG, CHLOROPLASTIC"/>
    <property type="match status" value="1"/>
</dbReference>
<dbReference type="Gene3D" id="3.40.1390.10">
    <property type="entry name" value="MurE/MurF, N-terminal domain"/>
    <property type="match status" value="1"/>
</dbReference>
<dbReference type="GO" id="GO:0008765">
    <property type="term" value="F:UDP-N-acetylmuramoylalanyl-D-glutamate-2,6-diaminopimelate ligase activity"/>
    <property type="evidence" value="ECO:0007669"/>
    <property type="project" value="UniProtKB-UniRule"/>
</dbReference>
<dbReference type="SUPFAM" id="SSF53244">
    <property type="entry name" value="MurD-like peptide ligases, peptide-binding domain"/>
    <property type="match status" value="1"/>
</dbReference>
<feature type="binding site" evidence="7">
    <location>
        <position position="192"/>
    </location>
    <ligand>
        <name>UDP-N-acetyl-alpha-D-muramoyl-L-alanyl-D-glutamate</name>
        <dbReference type="ChEBI" id="CHEBI:83900"/>
    </ligand>
</feature>
<dbReference type="InterPro" id="IPR036615">
    <property type="entry name" value="Mur_ligase_C_dom_sf"/>
</dbReference>
<feature type="modified residue" description="N6-carboxylysine" evidence="7">
    <location>
        <position position="224"/>
    </location>
</feature>
<dbReference type="GO" id="GO:0071555">
    <property type="term" value="P:cell wall organization"/>
    <property type="evidence" value="ECO:0007669"/>
    <property type="project" value="UniProtKB-KW"/>
</dbReference>
<dbReference type="NCBIfam" id="NF001126">
    <property type="entry name" value="PRK00139.1-4"/>
    <property type="match status" value="1"/>
</dbReference>
<dbReference type="OrthoDB" id="9800958at2"/>
<gene>
    <name evidence="7" type="primary">murE</name>
    <name evidence="12" type="ORF">soil367_03870</name>
</gene>
<keyword evidence="7 12" id="KW-0436">Ligase</keyword>
<dbReference type="GO" id="GO:0000287">
    <property type="term" value="F:magnesium ion binding"/>
    <property type="evidence" value="ECO:0007669"/>
    <property type="project" value="UniProtKB-UniRule"/>
</dbReference>
<evidence type="ECO:0000256" key="2">
    <source>
        <dbReference type="ARBA" id="ARBA00022618"/>
    </source>
</evidence>
<feature type="short sequence motif" description="Meso-diaminopimelate recognition motif" evidence="7">
    <location>
        <begin position="411"/>
        <end position="414"/>
    </location>
</feature>
<dbReference type="NCBIfam" id="NF001124">
    <property type="entry name" value="PRK00139.1-2"/>
    <property type="match status" value="1"/>
</dbReference>
<dbReference type="RefSeq" id="WP_136547061.1">
    <property type="nucleotide sequence ID" value="NZ_CP031093.1"/>
</dbReference>
<dbReference type="HAMAP" id="MF_00208">
    <property type="entry name" value="MurE"/>
    <property type="match status" value="1"/>
</dbReference>
<dbReference type="UniPathway" id="UPA00219"/>
<dbReference type="SUPFAM" id="SSF63418">
    <property type="entry name" value="MurE/MurF N-terminal domain"/>
    <property type="match status" value="1"/>
</dbReference>
<dbReference type="NCBIfam" id="TIGR01085">
    <property type="entry name" value="murE"/>
    <property type="match status" value="1"/>
</dbReference>
<feature type="binding site" evidence="7">
    <location>
        <position position="387"/>
    </location>
    <ligand>
        <name>meso-2,6-diaminopimelate</name>
        <dbReference type="ChEBI" id="CHEBI:57791"/>
    </ligand>
</feature>
<comment type="pathway">
    <text evidence="7 8">Cell wall biogenesis; peptidoglycan biosynthesis.</text>
</comment>